<proteinExistence type="predicted"/>
<name>A0ACB8ECF9_9SAUR</name>
<evidence type="ECO:0000313" key="1">
    <source>
        <dbReference type="EMBL" id="KAH7990095.1"/>
    </source>
</evidence>
<keyword evidence="2" id="KW-1185">Reference proteome</keyword>
<evidence type="ECO:0000313" key="2">
    <source>
        <dbReference type="Proteomes" id="UP000827872"/>
    </source>
</evidence>
<reference evidence="1" key="1">
    <citation type="submission" date="2021-08" db="EMBL/GenBank/DDBJ databases">
        <title>The first chromosome-level gecko genome reveals the dynamic sex chromosomes of Neotropical dwarf geckos (Sphaerodactylidae: Sphaerodactylus).</title>
        <authorList>
            <person name="Pinto B.J."/>
            <person name="Keating S.E."/>
            <person name="Gamble T."/>
        </authorList>
    </citation>
    <scope>NUCLEOTIDE SEQUENCE</scope>
    <source>
        <strain evidence="1">TG3544</strain>
    </source>
</reference>
<protein>
    <submittedName>
        <fullName evidence="1">Uncharacterized protein</fullName>
    </submittedName>
</protein>
<organism evidence="1 2">
    <name type="scientific">Sphaerodactylus townsendi</name>
    <dbReference type="NCBI Taxonomy" id="933632"/>
    <lineage>
        <taxon>Eukaryota</taxon>
        <taxon>Metazoa</taxon>
        <taxon>Chordata</taxon>
        <taxon>Craniata</taxon>
        <taxon>Vertebrata</taxon>
        <taxon>Euteleostomi</taxon>
        <taxon>Lepidosauria</taxon>
        <taxon>Squamata</taxon>
        <taxon>Bifurcata</taxon>
        <taxon>Gekkota</taxon>
        <taxon>Sphaerodactylidae</taxon>
        <taxon>Sphaerodactylus</taxon>
    </lineage>
</organism>
<sequence>MRPTYYNQGCVYAIISLNWGKKEPHVMPDVQSRFFHKQAFILKKVLVLLLESIWAMPKEISEGRLHQTTPTPPPTGGASVPCQTPCGEEQSRIQHVNQNLASVTASADSQCATDTALVGITG</sequence>
<dbReference type="Proteomes" id="UP000827872">
    <property type="component" value="Linkage Group LG16"/>
</dbReference>
<dbReference type="EMBL" id="CM037629">
    <property type="protein sequence ID" value="KAH7990095.1"/>
    <property type="molecule type" value="Genomic_DNA"/>
</dbReference>
<gene>
    <name evidence="1" type="ORF">K3G42_002375</name>
</gene>
<comment type="caution">
    <text evidence="1">The sequence shown here is derived from an EMBL/GenBank/DDBJ whole genome shotgun (WGS) entry which is preliminary data.</text>
</comment>
<accession>A0ACB8ECF9</accession>